<proteinExistence type="predicted"/>
<sequence length="85" mass="10110">MNILVTPEDEQLHKFRSELGKYTNTQEVINTPLKVIEEYSHRPADINQKITREDEHACCQMFRDRSMAEGCDHTEYYIYSELVEK</sequence>
<evidence type="ECO:0000313" key="2">
    <source>
        <dbReference type="Proteomes" id="UP000218287"/>
    </source>
</evidence>
<protein>
    <submittedName>
        <fullName evidence="1">Uncharacterized protein</fullName>
    </submittedName>
</protein>
<dbReference type="Proteomes" id="UP000218287">
    <property type="component" value="Chromosome"/>
</dbReference>
<gene>
    <name evidence="1" type="ORF">NIES21_13770</name>
</gene>
<dbReference type="EMBL" id="AP018174">
    <property type="protein sequence ID" value="BAY15560.1"/>
    <property type="molecule type" value="Genomic_DNA"/>
</dbReference>
<keyword evidence="2" id="KW-1185">Reference proteome</keyword>
<name>A0A1Z4GDH6_9CYAN</name>
<organism evidence="1 2">
    <name type="scientific">Anabaenopsis circularis NIES-21</name>
    <dbReference type="NCBI Taxonomy" id="1085406"/>
    <lineage>
        <taxon>Bacteria</taxon>
        <taxon>Bacillati</taxon>
        <taxon>Cyanobacteriota</taxon>
        <taxon>Cyanophyceae</taxon>
        <taxon>Nostocales</taxon>
        <taxon>Nodulariaceae</taxon>
        <taxon>Anabaenopsis</taxon>
    </lineage>
</organism>
<reference evidence="1 2" key="1">
    <citation type="submission" date="2017-06" db="EMBL/GenBank/DDBJ databases">
        <title>Genome sequencing of cyanobaciteial culture collection at National Institute for Environmental Studies (NIES).</title>
        <authorList>
            <person name="Hirose Y."/>
            <person name="Shimura Y."/>
            <person name="Fujisawa T."/>
            <person name="Nakamura Y."/>
            <person name="Kawachi M."/>
        </authorList>
    </citation>
    <scope>NUCLEOTIDE SEQUENCE [LARGE SCALE GENOMIC DNA]</scope>
    <source>
        <strain evidence="1 2">NIES-21</strain>
    </source>
</reference>
<dbReference type="AlphaFoldDB" id="A0A1Z4GDH6"/>
<dbReference type="OrthoDB" id="517705at2"/>
<accession>A0A1Z4GDH6</accession>
<evidence type="ECO:0000313" key="1">
    <source>
        <dbReference type="EMBL" id="BAY15560.1"/>
    </source>
</evidence>